<keyword evidence="3" id="KW-1185">Reference proteome</keyword>
<dbReference type="EMBL" id="CP002691">
    <property type="protein sequence ID" value="AEE48672.1"/>
    <property type="molecule type" value="Genomic_DNA"/>
</dbReference>
<protein>
    <recommendedName>
        <fullName evidence="1">DUF5675 domain-containing protein</fullName>
    </recommendedName>
</protein>
<proteinExistence type="predicted"/>
<evidence type="ECO:0000259" key="1">
    <source>
        <dbReference type="Pfam" id="PF18925"/>
    </source>
</evidence>
<dbReference type="Pfam" id="PF18925">
    <property type="entry name" value="DUF5675"/>
    <property type="match status" value="1"/>
</dbReference>
<dbReference type="KEGG" id="hhy:Halhy_0765"/>
<reference key="2">
    <citation type="submission" date="2011-04" db="EMBL/GenBank/DDBJ databases">
        <title>Complete sequence of chromosome of Haliscomenobacter hydrossis DSM 1100.</title>
        <authorList>
            <consortium name="US DOE Joint Genome Institute (JGI-PGF)"/>
            <person name="Lucas S."/>
            <person name="Han J."/>
            <person name="Lapidus A."/>
            <person name="Bruce D."/>
            <person name="Goodwin L."/>
            <person name="Pitluck S."/>
            <person name="Peters L."/>
            <person name="Kyrpides N."/>
            <person name="Mavromatis K."/>
            <person name="Ivanova N."/>
            <person name="Ovchinnikova G."/>
            <person name="Pagani I."/>
            <person name="Daligault H."/>
            <person name="Detter J.C."/>
            <person name="Han C."/>
            <person name="Land M."/>
            <person name="Hauser L."/>
            <person name="Markowitz V."/>
            <person name="Cheng J.-F."/>
            <person name="Hugenholtz P."/>
            <person name="Woyke T."/>
            <person name="Wu D."/>
            <person name="Verbarg S."/>
            <person name="Frueling A."/>
            <person name="Brambilla E."/>
            <person name="Klenk H.-P."/>
            <person name="Eisen J.A."/>
        </authorList>
    </citation>
    <scope>NUCLEOTIDE SEQUENCE</scope>
    <source>
        <strain>DSM 1100</strain>
    </source>
</reference>
<organism evidence="2 3">
    <name type="scientific">Haliscomenobacter hydrossis (strain ATCC 27775 / DSM 1100 / LMG 10767 / O)</name>
    <dbReference type="NCBI Taxonomy" id="760192"/>
    <lineage>
        <taxon>Bacteria</taxon>
        <taxon>Pseudomonadati</taxon>
        <taxon>Bacteroidota</taxon>
        <taxon>Saprospiria</taxon>
        <taxon>Saprospirales</taxon>
        <taxon>Haliscomenobacteraceae</taxon>
        <taxon>Haliscomenobacter</taxon>
    </lineage>
</organism>
<feature type="domain" description="DUF5675" evidence="1">
    <location>
        <begin position="1"/>
        <end position="58"/>
    </location>
</feature>
<reference evidence="2 3" key="1">
    <citation type="journal article" date="2011" name="Stand. Genomic Sci.">
        <title>Complete genome sequence of Haliscomenobacter hydrossis type strain (O).</title>
        <authorList>
            <consortium name="US DOE Joint Genome Institute (JGI-PGF)"/>
            <person name="Daligault H."/>
            <person name="Lapidus A."/>
            <person name="Zeytun A."/>
            <person name="Nolan M."/>
            <person name="Lucas S."/>
            <person name="Del Rio T.G."/>
            <person name="Tice H."/>
            <person name="Cheng J.F."/>
            <person name="Tapia R."/>
            <person name="Han C."/>
            <person name="Goodwin L."/>
            <person name="Pitluck S."/>
            <person name="Liolios K."/>
            <person name="Pagani I."/>
            <person name="Ivanova N."/>
            <person name="Huntemann M."/>
            <person name="Mavromatis K."/>
            <person name="Mikhailova N."/>
            <person name="Pati A."/>
            <person name="Chen A."/>
            <person name="Palaniappan K."/>
            <person name="Land M."/>
            <person name="Hauser L."/>
            <person name="Brambilla E.M."/>
            <person name="Rohde M."/>
            <person name="Verbarg S."/>
            <person name="Goker M."/>
            <person name="Bristow J."/>
            <person name="Eisen J.A."/>
            <person name="Markowitz V."/>
            <person name="Hugenholtz P."/>
            <person name="Kyrpides N.C."/>
            <person name="Klenk H.P."/>
            <person name="Woyke T."/>
        </authorList>
    </citation>
    <scope>NUCLEOTIDE SEQUENCE [LARGE SCALE GENOMIC DNA]</scope>
    <source>
        <strain evidence="3">ATCC 27775 / DSM 1100 / LMG 10767 / O</strain>
    </source>
</reference>
<evidence type="ECO:0000313" key="3">
    <source>
        <dbReference type="Proteomes" id="UP000008461"/>
    </source>
</evidence>
<dbReference type="OrthoDB" id="1036575at2"/>
<accession>F4L3R8</accession>
<sequence>MLTLEDVLGFSLIRVHPVAKIGDTRGCPLPGLATDMDTNSNFTVARSREALKRIHRHLDAFFDEKGMDFRVQVWWEVGRMLLIQFTTNDTTPDEPTFRSYKG</sequence>
<dbReference type="HOGENOM" id="CLU_2273425_0_0_10"/>
<gene>
    <name evidence="2" type="ordered locus">Halhy_0765</name>
</gene>
<dbReference type="InterPro" id="IPR043732">
    <property type="entry name" value="DUF5675"/>
</dbReference>
<dbReference type="Proteomes" id="UP000008461">
    <property type="component" value="Chromosome"/>
</dbReference>
<dbReference type="AlphaFoldDB" id="F4L3R8"/>
<dbReference type="STRING" id="760192.Halhy_0765"/>
<evidence type="ECO:0000313" key="2">
    <source>
        <dbReference type="EMBL" id="AEE48672.1"/>
    </source>
</evidence>
<name>F4L3R8_HALH1</name>